<comment type="caution">
    <text evidence="2">The sequence shown here is derived from an EMBL/GenBank/DDBJ whole genome shotgun (WGS) entry which is preliminary data.</text>
</comment>
<sequence length="141" mass="16285">MATQLYWKQLKCKDGTAFRKGKRGENEVENQIEFPEESDSNPKRQKNEIPEIAISEGGEAPKKKINRRHKKMSISQTVSNLAEQVQILVHENRARVTLSSARNIDNEKIAVENKTLVVSHFHLYSDPRDSRRHHLVDSLKE</sequence>
<feature type="compositionally biased region" description="Basic and acidic residues" evidence="1">
    <location>
        <begin position="40"/>
        <end position="49"/>
    </location>
</feature>
<name>A0ABD1NS63_9LAMI</name>
<feature type="compositionally biased region" description="Basic residues" evidence="1">
    <location>
        <begin position="63"/>
        <end position="72"/>
    </location>
</feature>
<evidence type="ECO:0000313" key="3">
    <source>
        <dbReference type="Proteomes" id="UP001604336"/>
    </source>
</evidence>
<dbReference type="AlphaFoldDB" id="A0ABD1NS63"/>
<organism evidence="2 3">
    <name type="scientific">Abeliophyllum distichum</name>
    <dbReference type="NCBI Taxonomy" id="126358"/>
    <lineage>
        <taxon>Eukaryota</taxon>
        <taxon>Viridiplantae</taxon>
        <taxon>Streptophyta</taxon>
        <taxon>Embryophyta</taxon>
        <taxon>Tracheophyta</taxon>
        <taxon>Spermatophyta</taxon>
        <taxon>Magnoliopsida</taxon>
        <taxon>eudicotyledons</taxon>
        <taxon>Gunneridae</taxon>
        <taxon>Pentapetalae</taxon>
        <taxon>asterids</taxon>
        <taxon>lamiids</taxon>
        <taxon>Lamiales</taxon>
        <taxon>Oleaceae</taxon>
        <taxon>Forsythieae</taxon>
        <taxon>Abeliophyllum</taxon>
    </lineage>
</organism>
<evidence type="ECO:0000313" key="2">
    <source>
        <dbReference type="EMBL" id="KAL2454435.1"/>
    </source>
</evidence>
<dbReference type="EMBL" id="JBFOLK010000373">
    <property type="protein sequence ID" value="KAL2454435.1"/>
    <property type="molecule type" value="Genomic_DNA"/>
</dbReference>
<reference evidence="3" key="1">
    <citation type="submission" date="2024-07" db="EMBL/GenBank/DDBJ databases">
        <title>Two chromosome-level genome assemblies of Korean endemic species Abeliophyllum distichum and Forsythia ovata (Oleaceae).</title>
        <authorList>
            <person name="Jang H."/>
        </authorList>
    </citation>
    <scope>NUCLEOTIDE SEQUENCE [LARGE SCALE GENOMIC DNA]</scope>
</reference>
<accession>A0ABD1NS63</accession>
<feature type="compositionally biased region" description="Acidic residues" evidence="1">
    <location>
        <begin position="27"/>
        <end position="39"/>
    </location>
</feature>
<evidence type="ECO:0000256" key="1">
    <source>
        <dbReference type="SAM" id="MobiDB-lite"/>
    </source>
</evidence>
<gene>
    <name evidence="2" type="ORF">Adt_48066</name>
</gene>
<keyword evidence="3" id="KW-1185">Reference proteome</keyword>
<proteinExistence type="predicted"/>
<protein>
    <submittedName>
        <fullName evidence="2">Uncharacterized protein</fullName>
    </submittedName>
</protein>
<feature type="region of interest" description="Disordered" evidence="1">
    <location>
        <begin position="17"/>
        <end position="72"/>
    </location>
</feature>
<dbReference type="Proteomes" id="UP001604336">
    <property type="component" value="Unassembled WGS sequence"/>
</dbReference>